<sequence>MRKSMLSAAAAVLLAVVGTALLAAPASAQPYWRHHHHHYGWGGPMVGSGLWLYAPRPRCWTEVRTVRVHTRHGWVLRDRAVRYCR</sequence>
<dbReference type="Proteomes" id="UP000292781">
    <property type="component" value="Unassembled WGS sequence"/>
</dbReference>
<comment type="caution">
    <text evidence="3">The sequence shown here is derived from an EMBL/GenBank/DDBJ whole genome shotgun (WGS) entry which is preliminary data.</text>
</comment>
<evidence type="ECO:0000313" key="4">
    <source>
        <dbReference type="Proteomes" id="UP000292781"/>
    </source>
</evidence>
<reference evidence="3 4" key="1">
    <citation type="submission" date="2019-02" db="EMBL/GenBank/DDBJ databases">
        <title>Siculibacillus lacustris gen. nov., sp. nov., a new rosette-forming bacterium isolated from a freshwater crater lake (Lake St. Ana, Romania).</title>
        <authorList>
            <person name="Felfoldi T."/>
            <person name="Marton Z."/>
            <person name="Szabo A."/>
            <person name="Mentes A."/>
            <person name="Boka K."/>
            <person name="Marialigeti K."/>
            <person name="Mathe I."/>
            <person name="Koncz M."/>
            <person name="Schumann P."/>
            <person name="Toth E."/>
        </authorList>
    </citation>
    <scope>NUCLEOTIDE SEQUENCE [LARGE SCALE GENOMIC DNA]</scope>
    <source>
        <strain evidence="3 4">SA-279</strain>
    </source>
</reference>
<organism evidence="3 4">
    <name type="scientific">Siculibacillus lacustris</name>
    <dbReference type="NCBI Taxonomy" id="1549641"/>
    <lineage>
        <taxon>Bacteria</taxon>
        <taxon>Pseudomonadati</taxon>
        <taxon>Pseudomonadota</taxon>
        <taxon>Alphaproteobacteria</taxon>
        <taxon>Hyphomicrobiales</taxon>
        <taxon>Ancalomicrobiaceae</taxon>
        <taxon>Siculibacillus</taxon>
    </lineage>
</organism>
<proteinExistence type="predicted"/>
<evidence type="ECO:0000256" key="1">
    <source>
        <dbReference type="SAM" id="Phobius"/>
    </source>
</evidence>
<name>A0A4Q9VLZ7_9HYPH</name>
<dbReference type="EMBL" id="SJFN01000021">
    <property type="protein sequence ID" value="TBW36292.1"/>
    <property type="molecule type" value="Genomic_DNA"/>
</dbReference>
<feature type="signal peptide" evidence="2">
    <location>
        <begin position="1"/>
        <end position="28"/>
    </location>
</feature>
<gene>
    <name evidence="3" type="ORF">EYW49_14400</name>
</gene>
<evidence type="ECO:0000313" key="3">
    <source>
        <dbReference type="EMBL" id="TBW36292.1"/>
    </source>
</evidence>
<keyword evidence="1" id="KW-0812">Transmembrane</keyword>
<feature type="chain" id="PRO_5020587818" description="Sulfur globule protein" evidence="2">
    <location>
        <begin position="29"/>
        <end position="85"/>
    </location>
</feature>
<accession>A0A4Q9VLZ7</accession>
<protein>
    <recommendedName>
        <fullName evidence="5">Sulfur globule protein</fullName>
    </recommendedName>
</protein>
<evidence type="ECO:0008006" key="5">
    <source>
        <dbReference type="Google" id="ProtNLM"/>
    </source>
</evidence>
<dbReference type="RefSeq" id="WP_131310288.1">
    <property type="nucleotide sequence ID" value="NZ_SJFN01000021.1"/>
</dbReference>
<keyword evidence="2" id="KW-0732">Signal</keyword>
<evidence type="ECO:0000256" key="2">
    <source>
        <dbReference type="SAM" id="SignalP"/>
    </source>
</evidence>
<feature type="transmembrane region" description="Helical" evidence="1">
    <location>
        <begin position="38"/>
        <end position="54"/>
    </location>
</feature>
<keyword evidence="1" id="KW-1133">Transmembrane helix</keyword>
<keyword evidence="4" id="KW-1185">Reference proteome</keyword>
<dbReference type="AlphaFoldDB" id="A0A4Q9VLZ7"/>
<keyword evidence="1" id="KW-0472">Membrane</keyword>